<keyword evidence="1" id="KW-1133">Transmembrane helix</keyword>
<protein>
    <submittedName>
        <fullName evidence="2">Uncharacterized protein</fullName>
    </submittedName>
</protein>
<dbReference type="Proteomes" id="UP000001880">
    <property type="component" value="Chromosome"/>
</dbReference>
<feature type="transmembrane region" description="Helical" evidence="1">
    <location>
        <begin position="229"/>
        <end position="248"/>
    </location>
</feature>
<feature type="transmembrane region" description="Helical" evidence="1">
    <location>
        <begin position="69"/>
        <end position="89"/>
    </location>
</feature>
<reference evidence="2 3" key="1">
    <citation type="journal article" date="2010" name="Stand. Genomic Sci.">
        <title>Complete genome sequence of Haliangium ochraceum type strain (SMP-2).</title>
        <authorList>
            <consortium name="US DOE Joint Genome Institute (JGI-PGF)"/>
            <person name="Ivanova N."/>
            <person name="Daum C."/>
            <person name="Lang E."/>
            <person name="Abt B."/>
            <person name="Kopitz M."/>
            <person name="Saunders E."/>
            <person name="Lapidus A."/>
            <person name="Lucas S."/>
            <person name="Glavina Del Rio T."/>
            <person name="Nolan M."/>
            <person name="Tice H."/>
            <person name="Copeland A."/>
            <person name="Cheng J.F."/>
            <person name="Chen F."/>
            <person name="Bruce D."/>
            <person name="Goodwin L."/>
            <person name="Pitluck S."/>
            <person name="Mavromatis K."/>
            <person name="Pati A."/>
            <person name="Mikhailova N."/>
            <person name="Chen A."/>
            <person name="Palaniappan K."/>
            <person name="Land M."/>
            <person name="Hauser L."/>
            <person name="Chang Y.J."/>
            <person name="Jeffries C.D."/>
            <person name="Detter J.C."/>
            <person name="Brettin T."/>
            <person name="Rohde M."/>
            <person name="Goker M."/>
            <person name="Bristow J."/>
            <person name="Markowitz V."/>
            <person name="Eisen J.A."/>
            <person name="Hugenholtz P."/>
            <person name="Kyrpides N.C."/>
            <person name="Klenk H.P."/>
        </authorList>
    </citation>
    <scope>NUCLEOTIDE SEQUENCE [LARGE SCALE GENOMIC DNA]</scope>
    <source>
        <strain evidence="3">DSM 14365 / CIP 107738 / JCM 11303 / AJ 13395 / SMP-2</strain>
    </source>
</reference>
<feature type="transmembrane region" description="Helical" evidence="1">
    <location>
        <begin position="193"/>
        <end position="217"/>
    </location>
</feature>
<feature type="transmembrane region" description="Helical" evidence="1">
    <location>
        <begin position="309"/>
        <end position="329"/>
    </location>
</feature>
<organism evidence="2 3">
    <name type="scientific">Haliangium ochraceum (strain DSM 14365 / JCM 11303 / SMP-2)</name>
    <dbReference type="NCBI Taxonomy" id="502025"/>
    <lineage>
        <taxon>Bacteria</taxon>
        <taxon>Pseudomonadati</taxon>
        <taxon>Myxococcota</taxon>
        <taxon>Polyangia</taxon>
        <taxon>Haliangiales</taxon>
        <taxon>Kofleriaceae</taxon>
        <taxon>Haliangium</taxon>
    </lineage>
</organism>
<dbReference type="HOGENOM" id="CLU_612190_0_0_7"/>
<feature type="transmembrane region" description="Helical" evidence="1">
    <location>
        <begin position="408"/>
        <end position="431"/>
    </location>
</feature>
<keyword evidence="3" id="KW-1185">Reference proteome</keyword>
<evidence type="ECO:0000313" key="3">
    <source>
        <dbReference type="Proteomes" id="UP000001880"/>
    </source>
</evidence>
<dbReference type="AlphaFoldDB" id="D0LFY2"/>
<sequence length="447" mass="45787">MNARRLLRWGDLEDARRRRARRGLGRLSPWLLALLLGLLLAAEVARRVGALGAAAAGDASLAGASKLVLLIMVAAQTLVICGAPFRLYWRHDAPVLGRLAIAGRALYAAGVVRSARAAGQMLVVTAAAALPLALAPAGPTLLARHLAVAVAGALLGALLAPAAALLAGVMVSSDKVEAALSGFGTELQGPRSSWLGVLPGVVGAGWILLVLALGGWARGEAAGTVAGPPALLLAVAAGASLVAALAAYRRADASMAEALREVVALDRERLAHVDLVGPSPIERAIAARLGADGAAVVFGKDTRLLRRRFPIPFFLGVVGLLALVAIAVWPPEDALLWAALIAAGLSAYGVVIARRLLAPPTEHARFLRTLPVGGRAARRAKRARVVSWTLCYLLPGAAAVAWRTPQPLSAALVLGGIAGLGLVLGWAASAADEQGAAFSPRGSEQPR</sequence>
<name>D0LFY2_HALO1</name>
<feature type="transmembrane region" description="Helical" evidence="1">
    <location>
        <begin position="385"/>
        <end position="402"/>
    </location>
</feature>
<dbReference type="EMBL" id="CP001804">
    <property type="protein sequence ID" value="ACY14584.1"/>
    <property type="molecule type" value="Genomic_DNA"/>
</dbReference>
<evidence type="ECO:0000256" key="1">
    <source>
        <dbReference type="SAM" id="Phobius"/>
    </source>
</evidence>
<keyword evidence="1" id="KW-0812">Transmembrane</keyword>
<feature type="transmembrane region" description="Helical" evidence="1">
    <location>
        <begin position="122"/>
        <end position="142"/>
    </location>
</feature>
<feature type="transmembrane region" description="Helical" evidence="1">
    <location>
        <begin position="335"/>
        <end position="357"/>
    </location>
</feature>
<gene>
    <name evidence="2" type="ordered locus">Hoch_2039</name>
</gene>
<accession>D0LFY2</accession>
<dbReference type="STRING" id="502025.Hoch_2039"/>
<evidence type="ECO:0000313" key="2">
    <source>
        <dbReference type="EMBL" id="ACY14584.1"/>
    </source>
</evidence>
<keyword evidence="1" id="KW-0472">Membrane</keyword>
<dbReference type="RefSeq" id="WP_012827192.1">
    <property type="nucleotide sequence ID" value="NC_013440.1"/>
</dbReference>
<dbReference type="KEGG" id="hoh:Hoch_2039"/>
<feature type="transmembrane region" description="Helical" evidence="1">
    <location>
        <begin position="148"/>
        <end position="172"/>
    </location>
</feature>
<proteinExistence type="predicted"/>